<dbReference type="InterPro" id="IPR027417">
    <property type="entry name" value="P-loop_NTPase"/>
</dbReference>
<dbReference type="Gene3D" id="3.40.50.300">
    <property type="entry name" value="P-loop containing nucleotide triphosphate hydrolases"/>
    <property type="match status" value="1"/>
</dbReference>
<protein>
    <submittedName>
        <fullName evidence="4">Uncharacterized protein</fullName>
    </submittedName>
</protein>
<dbReference type="EMBL" id="WIXP02000002">
    <property type="protein sequence ID" value="KAF6215360.1"/>
    <property type="molecule type" value="Genomic_DNA"/>
</dbReference>
<dbReference type="Proteomes" id="UP000466442">
    <property type="component" value="Unassembled WGS sequence"/>
</dbReference>
<evidence type="ECO:0000313" key="4">
    <source>
        <dbReference type="EMBL" id="KAF6215360.1"/>
    </source>
</evidence>
<organism evidence="4 5">
    <name type="scientific">Apolygus lucorum</name>
    <name type="common">Small green plant bug</name>
    <name type="synonym">Lygocoris lucorum</name>
    <dbReference type="NCBI Taxonomy" id="248454"/>
    <lineage>
        <taxon>Eukaryota</taxon>
        <taxon>Metazoa</taxon>
        <taxon>Ecdysozoa</taxon>
        <taxon>Arthropoda</taxon>
        <taxon>Hexapoda</taxon>
        <taxon>Insecta</taxon>
        <taxon>Pterygota</taxon>
        <taxon>Neoptera</taxon>
        <taxon>Paraneoptera</taxon>
        <taxon>Hemiptera</taxon>
        <taxon>Heteroptera</taxon>
        <taxon>Panheteroptera</taxon>
        <taxon>Cimicomorpha</taxon>
        <taxon>Miridae</taxon>
        <taxon>Mirini</taxon>
        <taxon>Apolygus</taxon>
    </lineage>
</organism>
<reference evidence="4" key="1">
    <citation type="journal article" date="2021" name="Mol. Ecol. Resour.">
        <title>Apolygus lucorum genome provides insights into omnivorousness and mesophyll feeding.</title>
        <authorList>
            <person name="Liu Y."/>
            <person name="Liu H."/>
            <person name="Wang H."/>
            <person name="Huang T."/>
            <person name="Liu B."/>
            <person name="Yang B."/>
            <person name="Yin L."/>
            <person name="Li B."/>
            <person name="Zhang Y."/>
            <person name="Zhang S."/>
            <person name="Jiang F."/>
            <person name="Zhang X."/>
            <person name="Ren Y."/>
            <person name="Wang B."/>
            <person name="Wang S."/>
            <person name="Lu Y."/>
            <person name="Wu K."/>
            <person name="Fan W."/>
            <person name="Wang G."/>
        </authorList>
    </citation>
    <scope>NUCLEOTIDE SEQUENCE</scope>
    <source>
        <strain evidence="4">12Hb</strain>
    </source>
</reference>
<accession>A0A6A4KEN3</accession>
<dbReference type="Pfam" id="PF00406">
    <property type="entry name" value="ADK"/>
    <property type="match status" value="1"/>
</dbReference>
<keyword evidence="3" id="KW-0418">Kinase</keyword>
<evidence type="ECO:0000256" key="1">
    <source>
        <dbReference type="ARBA" id="ARBA00022679"/>
    </source>
</evidence>
<keyword evidence="5" id="KW-1185">Reference proteome</keyword>
<evidence type="ECO:0000256" key="2">
    <source>
        <dbReference type="ARBA" id="ARBA00022741"/>
    </source>
</evidence>
<dbReference type="AlphaFoldDB" id="A0A6A4KEN3"/>
<dbReference type="OrthoDB" id="442176at2759"/>
<dbReference type="GO" id="GO:0005524">
    <property type="term" value="F:ATP binding"/>
    <property type="evidence" value="ECO:0007669"/>
    <property type="project" value="InterPro"/>
</dbReference>
<dbReference type="SUPFAM" id="SSF52540">
    <property type="entry name" value="P-loop containing nucleoside triphosphate hydrolases"/>
    <property type="match status" value="1"/>
</dbReference>
<dbReference type="GO" id="GO:0006139">
    <property type="term" value="P:nucleobase-containing compound metabolic process"/>
    <property type="evidence" value="ECO:0007669"/>
    <property type="project" value="InterPro"/>
</dbReference>
<keyword evidence="2" id="KW-0547">Nucleotide-binding</keyword>
<dbReference type="InterPro" id="IPR000850">
    <property type="entry name" value="Adenylat/UMP-CMP_kin"/>
</dbReference>
<dbReference type="PANTHER" id="PTHR23359">
    <property type="entry name" value="NUCLEOTIDE KINASE"/>
    <property type="match status" value="1"/>
</dbReference>
<evidence type="ECO:0000256" key="3">
    <source>
        <dbReference type="ARBA" id="ARBA00022777"/>
    </source>
</evidence>
<evidence type="ECO:0000313" key="5">
    <source>
        <dbReference type="Proteomes" id="UP000466442"/>
    </source>
</evidence>
<name>A0A6A4KEN3_APOLU</name>
<proteinExistence type="predicted"/>
<gene>
    <name evidence="4" type="ORF">GE061_010112</name>
</gene>
<dbReference type="GO" id="GO:0019205">
    <property type="term" value="F:nucleobase-containing compound kinase activity"/>
    <property type="evidence" value="ECO:0007669"/>
    <property type="project" value="InterPro"/>
</dbReference>
<comment type="caution">
    <text evidence="4">The sequence shown here is derived from an EMBL/GenBank/DDBJ whole genome shotgun (WGS) entry which is preliminary data.</text>
</comment>
<sequence>MGCANSRDHPKNADLVKLKKKYETDAIKNAKLLNIWVIGGNKTKTLQLAEMISKQQNYMLITEDLLLQKEMASDTERSSIVREILDDKGVICPGVVLDLVVETILEKLDEIKGVVFHGIPRNREQALHLQRLVGAASLVIYCELKGESLRMALTDEGEEPSTIKSKVDHFQKSVLQFSKHKTTMTVDGEKDPMELIEDCLEKIVEQENGIKLSP</sequence>
<keyword evidence="1" id="KW-0808">Transferase</keyword>